<organism evidence="2 3">
    <name type="scientific">Bordetella genomosp. 8</name>
    <dbReference type="NCBI Taxonomy" id="1416806"/>
    <lineage>
        <taxon>Bacteria</taxon>
        <taxon>Pseudomonadati</taxon>
        <taxon>Pseudomonadota</taxon>
        <taxon>Betaproteobacteria</taxon>
        <taxon>Burkholderiales</taxon>
        <taxon>Alcaligenaceae</taxon>
        <taxon>Bordetella</taxon>
    </lineage>
</organism>
<evidence type="ECO:0000256" key="1">
    <source>
        <dbReference type="SAM" id="Phobius"/>
    </source>
</evidence>
<dbReference type="OrthoDB" id="1317478at2"/>
<dbReference type="Proteomes" id="UP000194151">
    <property type="component" value="Chromosome"/>
</dbReference>
<dbReference type="AlphaFoldDB" id="A0A1W6YST4"/>
<feature type="transmembrane region" description="Helical" evidence="1">
    <location>
        <begin position="155"/>
        <end position="181"/>
    </location>
</feature>
<dbReference type="InterPro" id="IPR025686">
    <property type="entry name" value="Glucos_trans_II"/>
</dbReference>
<accession>A0A1W6YST4</accession>
<gene>
    <name evidence="2" type="ORF">CAL12_27295</name>
</gene>
<keyword evidence="1" id="KW-0472">Membrane</keyword>
<evidence type="ECO:0000313" key="3">
    <source>
        <dbReference type="Proteomes" id="UP000194151"/>
    </source>
</evidence>
<keyword evidence="1" id="KW-0812">Transmembrane</keyword>
<feature type="transmembrane region" description="Helical" evidence="1">
    <location>
        <begin position="262"/>
        <end position="283"/>
    </location>
</feature>
<feature type="transmembrane region" description="Helical" evidence="1">
    <location>
        <begin position="76"/>
        <end position="93"/>
    </location>
</feature>
<protein>
    <submittedName>
        <fullName evidence="2">Uncharacterized protein</fullName>
    </submittedName>
</protein>
<feature type="transmembrane region" description="Helical" evidence="1">
    <location>
        <begin position="12"/>
        <end position="29"/>
    </location>
</feature>
<feature type="transmembrane region" description="Helical" evidence="1">
    <location>
        <begin position="295"/>
        <end position="316"/>
    </location>
</feature>
<dbReference type="Pfam" id="PF14264">
    <property type="entry name" value="Glucos_trans_II"/>
    <property type="match status" value="1"/>
</dbReference>
<proteinExistence type="predicted"/>
<feature type="transmembrane region" description="Helical" evidence="1">
    <location>
        <begin position="328"/>
        <end position="346"/>
    </location>
</feature>
<feature type="transmembrane region" description="Helical" evidence="1">
    <location>
        <begin position="100"/>
        <end position="118"/>
    </location>
</feature>
<reference evidence="2 3" key="1">
    <citation type="submission" date="2017-05" db="EMBL/GenBank/DDBJ databases">
        <title>Complete and WGS of Bordetella genogroups.</title>
        <authorList>
            <person name="Spilker T."/>
            <person name="LiPuma J."/>
        </authorList>
    </citation>
    <scope>NUCLEOTIDE SEQUENCE [LARGE SCALE GENOMIC DNA]</scope>
    <source>
        <strain evidence="2 3">AU19157</strain>
    </source>
</reference>
<dbReference type="KEGG" id="bgv:CAL12_27295"/>
<name>A0A1W6YST4_9BORD</name>
<keyword evidence="1" id="KW-1133">Transmembrane helix</keyword>
<feature type="transmembrane region" description="Helical" evidence="1">
    <location>
        <begin position="130"/>
        <end position="148"/>
    </location>
</feature>
<feature type="transmembrane region" description="Helical" evidence="1">
    <location>
        <begin position="358"/>
        <end position="376"/>
    </location>
</feature>
<sequence length="507" mass="54183">MHPTAPSPSRQKAFIAASLLYGLAMYPILHADRFYIDDLGRARSGYLGWTTDGRPLSNLVVETLNLGAPISDLSPLPQLLAVLLLAWLAVTLARKFAIPGTWRAPLILAPLVINPFFLENLSYKFDVLPMTLATVLAGIAVTAIAPAPRRVVLGALALLATLCLYQPALNVFLVFTIAEFVMGQRDLLPPRRLAGALAARAAQLLLALVAYKGVIAVTVNGHYATAHGAIAPMGALPATVWHNLLSFWRYVTGLLPGLWSKPLLVCIAAGALASVYWALRYLVMGWRAAPAATRLGMAACAVLLPPALAIAAWGPMLALELPVYAPRVAIGFGALGAASLLFAWAAMQRVRVKPSWQVAALAVPVYGLFTFCFVYGNSLKLQKDYENRVAAQIATDLSRIAAGHAIAAYTLEGSLGHAVVVRHTLRKYPLIGALVPVHLTEGWGWAYEELQHFGVDLPYRLTAPQMPRVVPGTTAAPGAGGPAVAVARDYRIYLEGDMAVVAFLPSS</sequence>
<keyword evidence="3" id="KW-1185">Reference proteome</keyword>
<dbReference type="STRING" id="1416806.CAL12_27295"/>
<dbReference type="EMBL" id="CP021108">
    <property type="protein sequence ID" value="ARP84152.1"/>
    <property type="molecule type" value="Genomic_DNA"/>
</dbReference>
<evidence type="ECO:0000313" key="2">
    <source>
        <dbReference type="EMBL" id="ARP84152.1"/>
    </source>
</evidence>
<dbReference type="RefSeq" id="WP_086067476.1">
    <property type="nucleotide sequence ID" value="NZ_CP021108.1"/>
</dbReference>
<feature type="transmembrane region" description="Helical" evidence="1">
    <location>
        <begin position="223"/>
        <end position="242"/>
    </location>
</feature>
<feature type="transmembrane region" description="Helical" evidence="1">
    <location>
        <begin position="193"/>
        <end position="211"/>
    </location>
</feature>